<feature type="domain" description="Outer membrane protein beta-barrel" evidence="5">
    <location>
        <begin position="380"/>
        <end position="781"/>
    </location>
</feature>
<evidence type="ECO:0000259" key="5">
    <source>
        <dbReference type="Pfam" id="PF14905"/>
    </source>
</evidence>
<sequence>MNLKIKICLLIISVLAGASAFSQDFSVSGFVIDTQGNPISFANIVLLSKTDSTAIKGTTSNDKGFFLIEHIDPNSYLLRTSFIGYGEHDKNITIENTSLDVGDIILQESAESLDEISIIAKKPTIKKEADRLVFNVENTALSEGNVLEVVRSTPGVLVLDGSISVKNTTPTVYINDRKVQLSSNELMNLLEGSPANSIKSVEVITNPGAKYDASDGIVINIVMGRNLIAGYRGTIFTNYTQGFYPRYNAGITNFYKNNKINVFASYSYNNDKIGRVSDEQVNFIDNNDAIYERWDSDFDRVTKSQTHTINTNFDYFINDNNTLSFSSNLLFLPKFDYVINGQTNVFDPNYNRLYNFDNVNNSSDDKYNLGFDLDYVSHFNNDSKLSLNVHLTTYDYNRDQKVNSNYYFNDSNLNFSNAFETTSKQNTLINTAQADYSLPISENTGSLSFGAKGSFVNTDSEINQFDIENGNTIFDPNNSNAFDYKESVIGAYAEFEKSWEKFDLSLGLRVEQSNIEGKSLVTNNTLTQDYFNWFPTANVSYQASEKMNFYSNYKRSIERPDYQSLNPFRFYLNDNTIVTGNPNLQPAITDYVEFGISLNSRFFVQTYYKNTDASFMELPLQDNDNNLLIYTPTNLSTTIEYGFDFYTFFDITQKWNVYFVTSVYNIEEEATINNNVLNRDRWSNYTELSNAWSFLKDNSLSANLSLIFMGKNQQGFQVVDGRLFSELSIKKTIFKDRGAITLSAGDLFNKQDFKVTTKYLRQDNSRFLNQDNRFIKLGFSYKFGNTGLETNQRSKDKAERDRLEKSGN</sequence>
<evidence type="ECO:0000256" key="3">
    <source>
        <dbReference type="ARBA" id="ARBA00023237"/>
    </source>
</evidence>
<dbReference type="GO" id="GO:0009279">
    <property type="term" value="C:cell outer membrane"/>
    <property type="evidence" value="ECO:0007669"/>
    <property type="project" value="UniProtKB-SubCell"/>
</dbReference>
<feature type="signal peptide" evidence="4">
    <location>
        <begin position="1"/>
        <end position="22"/>
    </location>
</feature>
<dbReference type="EMBL" id="POWF01000001">
    <property type="protein sequence ID" value="PNQ74832.1"/>
    <property type="molecule type" value="Genomic_DNA"/>
</dbReference>
<evidence type="ECO:0000256" key="4">
    <source>
        <dbReference type="SAM" id="SignalP"/>
    </source>
</evidence>
<dbReference type="InterPro" id="IPR041700">
    <property type="entry name" value="OMP_b-brl_3"/>
</dbReference>
<proteinExistence type="predicted"/>
<evidence type="ECO:0000313" key="6">
    <source>
        <dbReference type="EMBL" id="PNQ74832.1"/>
    </source>
</evidence>
<dbReference type="PANTHER" id="PTHR40980:SF4">
    <property type="entry name" value="TONB-DEPENDENT RECEPTOR-LIKE BETA-BARREL DOMAIN-CONTAINING PROTEIN"/>
    <property type="match status" value="1"/>
</dbReference>
<dbReference type="PANTHER" id="PTHR40980">
    <property type="entry name" value="PLUG DOMAIN-CONTAINING PROTEIN"/>
    <property type="match status" value="1"/>
</dbReference>
<dbReference type="Gene3D" id="2.60.40.1120">
    <property type="entry name" value="Carboxypeptidase-like, regulatory domain"/>
    <property type="match status" value="1"/>
</dbReference>
<dbReference type="Proteomes" id="UP000236641">
    <property type="component" value="Unassembled WGS sequence"/>
</dbReference>
<dbReference type="InterPro" id="IPR036942">
    <property type="entry name" value="Beta-barrel_TonB_sf"/>
</dbReference>
<keyword evidence="4" id="KW-0732">Signal</keyword>
<dbReference type="SUPFAM" id="SSF56935">
    <property type="entry name" value="Porins"/>
    <property type="match status" value="1"/>
</dbReference>
<feature type="chain" id="PRO_5014393253" evidence="4">
    <location>
        <begin position="23"/>
        <end position="808"/>
    </location>
</feature>
<evidence type="ECO:0000313" key="7">
    <source>
        <dbReference type="Proteomes" id="UP000236641"/>
    </source>
</evidence>
<evidence type="ECO:0000256" key="1">
    <source>
        <dbReference type="ARBA" id="ARBA00004442"/>
    </source>
</evidence>
<dbReference type="Pfam" id="PF14905">
    <property type="entry name" value="OMP_b-brl_3"/>
    <property type="match status" value="1"/>
</dbReference>
<dbReference type="AlphaFoldDB" id="A0A2K1E3H7"/>
<dbReference type="RefSeq" id="WP_103050685.1">
    <property type="nucleotide sequence ID" value="NZ_POWF01000001.1"/>
</dbReference>
<name>A0A2K1E3H7_9FLAO</name>
<comment type="caution">
    <text evidence="6">The sequence shown here is derived from an EMBL/GenBank/DDBJ whole genome shotgun (WGS) entry which is preliminary data.</text>
</comment>
<dbReference type="OrthoDB" id="8764943at2"/>
<comment type="subcellular location">
    <subcellularLocation>
        <location evidence="1">Cell outer membrane</location>
    </subcellularLocation>
</comment>
<dbReference type="InterPro" id="IPR008969">
    <property type="entry name" value="CarboxyPept-like_regulatory"/>
</dbReference>
<evidence type="ECO:0000256" key="2">
    <source>
        <dbReference type="ARBA" id="ARBA00023136"/>
    </source>
</evidence>
<keyword evidence="2" id="KW-0472">Membrane</keyword>
<gene>
    <name evidence="6" type="ORF">C1T31_01450</name>
</gene>
<protein>
    <submittedName>
        <fullName evidence="6">Glucosamine-6-phosphate deaminase</fullName>
    </submittedName>
</protein>
<dbReference type="Pfam" id="PF13620">
    <property type="entry name" value="CarboxypepD_reg"/>
    <property type="match status" value="1"/>
</dbReference>
<keyword evidence="3" id="KW-0998">Cell outer membrane</keyword>
<organism evidence="6 7">
    <name type="scientific">Hanstruepera neustonica</name>
    <dbReference type="NCBI Taxonomy" id="1445657"/>
    <lineage>
        <taxon>Bacteria</taxon>
        <taxon>Pseudomonadati</taxon>
        <taxon>Bacteroidota</taxon>
        <taxon>Flavobacteriia</taxon>
        <taxon>Flavobacteriales</taxon>
        <taxon>Flavobacteriaceae</taxon>
        <taxon>Hanstruepera</taxon>
    </lineage>
</organism>
<dbReference type="SUPFAM" id="SSF49464">
    <property type="entry name" value="Carboxypeptidase regulatory domain-like"/>
    <property type="match status" value="1"/>
</dbReference>
<keyword evidence="7" id="KW-1185">Reference proteome</keyword>
<dbReference type="Gene3D" id="2.40.170.20">
    <property type="entry name" value="TonB-dependent receptor, beta-barrel domain"/>
    <property type="match status" value="1"/>
</dbReference>
<accession>A0A2K1E3H7</accession>
<reference evidence="6 7" key="1">
    <citation type="submission" date="2018-01" db="EMBL/GenBank/DDBJ databases">
        <title>The draft genome of Hanstruepera neustonica JCM19743.</title>
        <authorList>
            <person name="He R.-H."/>
            <person name="Du Z.-J."/>
        </authorList>
    </citation>
    <scope>NUCLEOTIDE SEQUENCE [LARGE SCALE GENOMIC DNA]</scope>
    <source>
        <strain evidence="6 7">JCM19743</strain>
    </source>
</reference>